<dbReference type="AlphaFoldDB" id="A0A1F6M975"/>
<dbReference type="EMBL" id="MFQD01000005">
    <property type="protein sequence ID" value="OGH68202.1"/>
    <property type="molecule type" value="Genomic_DNA"/>
</dbReference>
<evidence type="ECO:0000313" key="2">
    <source>
        <dbReference type="Proteomes" id="UP000176532"/>
    </source>
</evidence>
<proteinExistence type="predicted"/>
<gene>
    <name evidence="1" type="ORF">A3C15_01120</name>
</gene>
<name>A0A1F6M975_9BACT</name>
<dbReference type="Proteomes" id="UP000176532">
    <property type="component" value="Unassembled WGS sequence"/>
</dbReference>
<evidence type="ECO:0000313" key="1">
    <source>
        <dbReference type="EMBL" id="OGH68202.1"/>
    </source>
</evidence>
<comment type="caution">
    <text evidence="1">The sequence shown here is derived from an EMBL/GenBank/DDBJ whole genome shotgun (WGS) entry which is preliminary data.</text>
</comment>
<organism evidence="1 2">
    <name type="scientific">Candidatus Magasanikbacteria bacterium RIFCSPHIGHO2_02_FULL_50_9b</name>
    <dbReference type="NCBI Taxonomy" id="1798682"/>
    <lineage>
        <taxon>Bacteria</taxon>
        <taxon>Candidatus Magasanikiibacteriota</taxon>
    </lineage>
</organism>
<sequence length="92" mass="10434">MGRKFLTDQLLRPPVARASAHQCQNSVNPSMNQKLRHGLLLINRAHPYEIDRVANRPCVQKKRVACRRLIETARSLRLFPVLLGDATSPHGE</sequence>
<protein>
    <submittedName>
        <fullName evidence="1">Uncharacterized protein</fullName>
    </submittedName>
</protein>
<reference evidence="1 2" key="1">
    <citation type="journal article" date="2016" name="Nat. Commun.">
        <title>Thousands of microbial genomes shed light on interconnected biogeochemical processes in an aquifer system.</title>
        <authorList>
            <person name="Anantharaman K."/>
            <person name="Brown C.T."/>
            <person name="Hug L.A."/>
            <person name="Sharon I."/>
            <person name="Castelle C.J."/>
            <person name="Probst A.J."/>
            <person name="Thomas B.C."/>
            <person name="Singh A."/>
            <person name="Wilkins M.J."/>
            <person name="Karaoz U."/>
            <person name="Brodie E.L."/>
            <person name="Williams K.H."/>
            <person name="Hubbard S.S."/>
            <person name="Banfield J.F."/>
        </authorList>
    </citation>
    <scope>NUCLEOTIDE SEQUENCE [LARGE SCALE GENOMIC DNA]</scope>
</reference>
<dbReference type="STRING" id="1798682.A3C15_01120"/>
<accession>A0A1F6M975</accession>